<dbReference type="AlphaFoldDB" id="F8NWU9"/>
<proteinExistence type="predicted"/>
<dbReference type="KEGG" id="sla:SERLADRAFT_467733"/>
<reference evidence="2" key="1">
    <citation type="submission" date="2011-04" db="EMBL/GenBank/DDBJ databases">
        <title>Evolution of plant cell wall degrading machinery underlies the functional diversity of forest fungi.</title>
        <authorList>
            <consortium name="US DOE Joint Genome Institute (JGI-PGF)"/>
            <person name="Eastwood D.C."/>
            <person name="Floudas D."/>
            <person name="Binder M."/>
            <person name="Majcherczyk A."/>
            <person name="Schneider P."/>
            <person name="Aerts A."/>
            <person name="Asiegbu F.O."/>
            <person name="Baker S.E."/>
            <person name="Barry K."/>
            <person name="Bendiksby M."/>
            <person name="Blumentritt M."/>
            <person name="Coutinho P.M."/>
            <person name="Cullen D."/>
            <person name="Cullen D."/>
            <person name="Gathman A."/>
            <person name="Goodell B."/>
            <person name="Henrissat B."/>
            <person name="Ihrmark K."/>
            <person name="Kauserud H."/>
            <person name="Kohler A."/>
            <person name="LaButti K."/>
            <person name="Lapidus A."/>
            <person name="Lavin J.L."/>
            <person name="Lee Y.-H."/>
            <person name="Lindquist E."/>
            <person name="Lilly W."/>
            <person name="Lucas S."/>
            <person name="Morin E."/>
            <person name="Murat C."/>
            <person name="Oguiza J.A."/>
            <person name="Park J."/>
            <person name="Pisabarro A.G."/>
            <person name="Riley R."/>
            <person name="Rosling A."/>
            <person name="Salamov A."/>
            <person name="Schmidt O."/>
            <person name="Schmutz J."/>
            <person name="Skrede I."/>
            <person name="Stenlid J."/>
            <person name="Wiebenga A."/>
            <person name="Xie X."/>
            <person name="Kues U."/>
            <person name="Hibbett D.S."/>
            <person name="Hoffmeister D."/>
            <person name="Hogberg N."/>
            <person name="Martin F."/>
            <person name="Grigoriev I.V."/>
            <person name="Watkinson S.C."/>
        </authorList>
    </citation>
    <scope>NUCLEOTIDE SEQUENCE</scope>
    <source>
        <strain evidence="2">S7.9</strain>
    </source>
</reference>
<accession>F8NWU9</accession>
<evidence type="ECO:0000313" key="2">
    <source>
        <dbReference type="EMBL" id="EGO24435.1"/>
    </source>
</evidence>
<dbReference type="RefSeq" id="XP_007318454.1">
    <property type="nucleotide sequence ID" value="XM_007318392.1"/>
</dbReference>
<name>F8NWU9_SERL9</name>
<sequence length="191" mass="21989">MTTLTQLEYTRVDACPRRPMSHPVCTLIKNYLLYITSSLSTSRCGHLLTTLTTRKPGHFPITPLRHDRHLRDRRQITAYTLPQRLQLHLPELRRARPPHFRGVPYHSPWGAPFRTTDKAGRRLYRFRAVSPRWRLRCRFDSPSSVARTHRRPGRTRDGGQATAVLPATRDDQSSLWGYQNEGRAGGVSNLG</sequence>
<feature type="region of interest" description="Disordered" evidence="1">
    <location>
        <begin position="144"/>
        <end position="191"/>
    </location>
</feature>
<gene>
    <name evidence="2" type="ORF">SERLADRAFT_467733</name>
</gene>
<dbReference type="GeneID" id="18819277"/>
<dbReference type="Proteomes" id="UP000008064">
    <property type="component" value="Unassembled WGS sequence"/>
</dbReference>
<organism>
    <name type="scientific">Serpula lacrymans var. lacrymans (strain S7.9)</name>
    <name type="common">Dry rot fungus</name>
    <dbReference type="NCBI Taxonomy" id="578457"/>
    <lineage>
        <taxon>Eukaryota</taxon>
        <taxon>Fungi</taxon>
        <taxon>Dikarya</taxon>
        <taxon>Basidiomycota</taxon>
        <taxon>Agaricomycotina</taxon>
        <taxon>Agaricomycetes</taxon>
        <taxon>Agaricomycetidae</taxon>
        <taxon>Boletales</taxon>
        <taxon>Coniophorineae</taxon>
        <taxon>Serpulaceae</taxon>
        <taxon>Serpula</taxon>
    </lineage>
</organism>
<evidence type="ECO:0000256" key="1">
    <source>
        <dbReference type="SAM" id="MobiDB-lite"/>
    </source>
</evidence>
<dbReference type="HOGENOM" id="CLU_1422215_0_0_1"/>
<dbReference type="EMBL" id="GL945434">
    <property type="protein sequence ID" value="EGO24435.1"/>
    <property type="molecule type" value="Genomic_DNA"/>
</dbReference>
<protein>
    <submittedName>
        <fullName evidence="2">Uncharacterized protein</fullName>
    </submittedName>
</protein>